<dbReference type="RefSeq" id="WP_121839606.1">
    <property type="nucleotide sequence ID" value="NZ_ML014793.1"/>
</dbReference>
<evidence type="ECO:0000256" key="1">
    <source>
        <dbReference type="SAM" id="SignalP"/>
    </source>
</evidence>
<protein>
    <recommendedName>
        <fullName evidence="4">Secreted protein</fullName>
    </recommendedName>
</protein>
<evidence type="ECO:0008006" key="4">
    <source>
        <dbReference type="Google" id="ProtNLM"/>
    </source>
</evidence>
<dbReference type="EMBL" id="QZEI01000044">
    <property type="protein sequence ID" value="RLV59104.1"/>
    <property type="molecule type" value="Genomic_DNA"/>
</dbReference>
<feature type="signal peptide" evidence="1">
    <location>
        <begin position="1"/>
        <end position="23"/>
    </location>
</feature>
<organism evidence="2 3">
    <name type="scientific">Parashewanella curva</name>
    <dbReference type="NCBI Taxonomy" id="2338552"/>
    <lineage>
        <taxon>Bacteria</taxon>
        <taxon>Pseudomonadati</taxon>
        <taxon>Pseudomonadota</taxon>
        <taxon>Gammaproteobacteria</taxon>
        <taxon>Alteromonadales</taxon>
        <taxon>Shewanellaceae</taxon>
        <taxon>Parashewanella</taxon>
    </lineage>
</organism>
<keyword evidence="1" id="KW-0732">Signal</keyword>
<dbReference type="AlphaFoldDB" id="A0A3L8PUW6"/>
<reference evidence="2 3" key="1">
    <citation type="submission" date="2018-09" db="EMBL/GenBank/DDBJ databases">
        <title>Phylogeny of the Shewanellaceae, and recommendation for two new genera, Pseudoshewanella and Parashewanella.</title>
        <authorList>
            <person name="Wang G."/>
        </authorList>
    </citation>
    <scope>NUCLEOTIDE SEQUENCE [LARGE SCALE GENOMIC DNA]</scope>
    <source>
        <strain evidence="2 3">C51</strain>
    </source>
</reference>
<sequence>MKISKIVKKLSLLALALPVFALAQPCHSTDKKVQASNYNVNPGCVGSPTGADFCKSAAKGAKLKGCYPIFNSSSKVRLYFVYSPSYKKGVINQCVTNNSQFSKSDTPTDVEVANISTDAIIYNGEIKNNVGLKCDETQCKAWQ</sequence>
<keyword evidence="3" id="KW-1185">Reference proteome</keyword>
<proteinExistence type="predicted"/>
<gene>
    <name evidence="2" type="ORF">D5018_13925</name>
</gene>
<name>A0A3L8PUW6_9GAMM</name>
<evidence type="ECO:0000313" key="3">
    <source>
        <dbReference type="Proteomes" id="UP000281474"/>
    </source>
</evidence>
<feature type="chain" id="PRO_5018320059" description="Secreted protein" evidence="1">
    <location>
        <begin position="24"/>
        <end position="143"/>
    </location>
</feature>
<comment type="caution">
    <text evidence="2">The sequence shown here is derived from an EMBL/GenBank/DDBJ whole genome shotgun (WGS) entry which is preliminary data.</text>
</comment>
<dbReference type="OrthoDB" id="9861901at2"/>
<dbReference type="Proteomes" id="UP000281474">
    <property type="component" value="Unassembled WGS sequence"/>
</dbReference>
<accession>A0A3L8PUW6</accession>
<evidence type="ECO:0000313" key="2">
    <source>
        <dbReference type="EMBL" id="RLV59104.1"/>
    </source>
</evidence>